<dbReference type="InterPro" id="IPR001031">
    <property type="entry name" value="Thioesterase"/>
</dbReference>
<dbReference type="InterPro" id="IPR020845">
    <property type="entry name" value="AMP-binding_CS"/>
</dbReference>
<dbReference type="RefSeq" id="WP_176165338.1">
    <property type="nucleotide sequence ID" value="NZ_CP054929.1"/>
</dbReference>
<dbReference type="PROSITE" id="PS00012">
    <property type="entry name" value="PHOSPHOPANTETHEINE"/>
    <property type="match status" value="1"/>
</dbReference>
<dbReference type="FunFam" id="3.40.50.980:FF:000001">
    <property type="entry name" value="Non-ribosomal peptide synthetase"/>
    <property type="match status" value="1"/>
</dbReference>
<keyword evidence="4" id="KW-0597">Phosphoprotein</keyword>
<dbReference type="InterPro" id="IPR025110">
    <property type="entry name" value="AMP-bd_C"/>
</dbReference>
<dbReference type="GO" id="GO:0044550">
    <property type="term" value="P:secondary metabolite biosynthetic process"/>
    <property type="evidence" value="ECO:0007669"/>
    <property type="project" value="UniProtKB-ARBA"/>
</dbReference>
<dbReference type="GO" id="GO:0005829">
    <property type="term" value="C:cytosol"/>
    <property type="evidence" value="ECO:0007669"/>
    <property type="project" value="TreeGrafter"/>
</dbReference>
<dbReference type="InterPro" id="IPR006162">
    <property type="entry name" value="Ppantetheine_attach_site"/>
</dbReference>
<dbReference type="InterPro" id="IPR020802">
    <property type="entry name" value="TesA-like"/>
</dbReference>
<proteinExistence type="inferred from homology"/>
<dbReference type="GO" id="GO:0072330">
    <property type="term" value="P:monocarboxylic acid biosynthetic process"/>
    <property type="evidence" value="ECO:0007669"/>
    <property type="project" value="UniProtKB-ARBA"/>
</dbReference>
<reference evidence="6 7" key="1">
    <citation type="submission" date="2020-06" db="EMBL/GenBank/DDBJ databases">
        <title>Genome mining for natural products.</title>
        <authorList>
            <person name="Zhang B."/>
            <person name="Shi J."/>
            <person name="Ge H."/>
        </authorList>
    </citation>
    <scope>NUCLEOTIDE SEQUENCE [LARGE SCALE GENOMIC DNA]</scope>
    <source>
        <strain evidence="6 7">NA00687</strain>
    </source>
</reference>
<name>A0A7H8NGK0_9ACTN</name>
<accession>A0A7H8NGK0</accession>
<dbReference type="GO" id="GO:0031177">
    <property type="term" value="F:phosphopantetheine binding"/>
    <property type="evidence" value="ECO:0007669"/>
    <property type="project" value="InterPro"/>
</dbReference>
<keyword evidence="3" id="KW-0596">Phosphopantetheine</keyword>
<feature type="domain" description="Carrier" evidence="5">
    <location>
        <begin position="977"/>
        <end position="1052"/>
    </location>
</feature>
<dbReference type="SUPFAM" id="SSF52777">
    <property type="entry name" value="CoA-dependent acyltransferases"/>
    <property type="match status" value="2"/>
</dbReference>
<dbReference type="Gene3D" id="3.40.50.1820">
    <property type="entry name" value="alpha/beta hydrolase"/>
    <property type="match status" value="1"/>
</dbReference>
<dbReference type="GO" id="GO:0043041">
    <property type="term" value="P:amino acid activation for nonribosomal peptide biosynthetic process"/>
    <property type="evidence" value="ECO:0007669"/>
    <property type="project" value="TreeGrafter"/>
</dbReference>
<dbReference type="GO" id="GO:0017000">
    <property type="term" value="P:antibiotic biosynthetic process"/>
    <property type="evidence" value="ECO:0007669"/>
    <property type="project" value="UniProtKB-ARBA"/>
</dbReference>
<dbReference type="InterPro" id="IPR023213">
    <property type="entry name" value="CAT-like_dom_sf"/>
</dbReference>
<dbReference type="SMART" id="SM00823">
    <property type="entry name" value="PKS_PP"/>
    <property type="match status" value="1"/>
</dbReference>
<dbReference type="InterPro" id="IPR009081">
    <property type="entry name" value="PP-bd_ACP"/>
</dbReference>
<evidence type="ECO:0000313" key="6">
    <source>
        <dbReference type="EMBL" id="QKW53633.1"/>
    </source>
</evidence>
<dbReference type="InterPro" id="IPR001242">
    <property type="entry name" value="Condensation_dom"/>
</dbReference>
<dbReference type="PANTHER" id="PTHR45527:SF14">
    <property type="entry name" value="PLIPASTATIN SYNTHASE SUBUNIT B"/>
    <property type="match status" value="1"/>
</dbReference>
<organism evidence="6 7">
    <name type="scientific">Streptomyces buecherae</name>
    <dbReference type="NCBI Taxonomy" id="2763006"/>
    <lineage>
        <taxon>Bacteria</taxon>
        <taxon>Bacillati</taxon>
        <taxon>Actinomycetota</taxon>
        <taxon>Actinomycetes</taxon>
        <taxon>Kitasatosporales</taxon>
        <taxon>Streptomycetaceae</taxon>
        <taxon>Streptomyces</taxon>
    </lineage>
</organism>
<dbReference type="FunFam" id="3.30.300.30:FF:000010">
    <property type="entry name" value="Enterobactin synthetase component F"/>
    <property type="match status" value="1"/>
</dbReference>
<dbReference type="Pfam" id="PF00975">
    <property type="entry name" value="Thioesterase"/>
    <property type="match status" value="1"/>
</dbReference>
<dbReference type="PANTHER" id="PTHR45527">
    <property type="entry name" value="NONRIBOSOMAL PEPTIDE SYNTHETASE"/>
    <property type="match status" value="1"/>
</dbReference>
<comment type="similarity">
    <text evidence="2">Belongs to the ATP-dependent AMP-binding enzyme family.</text>
</comment>
<keyword evidence="7" id="KW-1185">Reference proteome</keyword>
<dbReference type="Pfam" id="PF13193">
    <property type="entry name" value="AMP-binding_C"/>
    <property type="match status" value="1"/>
</dbReference>
<dbReference type="FunFam" id="1.10.1200.10:FF:000016">
    <property type="entry name" value="Non-ribosomal peptide synthase"/>
    <property type="match status" value="1"/>
</dbReference>
<dbReference type="PROSITE" id="PS50075">
    <property type="entry name" value="CARRIER"/>
    <property type="match status" value="1"/>
</dbReference>
<dbReference type="Pfam" id="PF00668">
    <property type="entry name" value="Condensation"/>
    <property type="match status" value="1"/>
</dbReference>
<dbReference type="Gene3D" id="3.30.300.30">
    <property type="match status" value="1"/>
</dbReference>
<evidence type="ECO:0000256" key="4">
    <source>
        <dbReference type="ARBA" id="ARBA00022553"/>
    </source>
</evidence>
<dbReference type="InterPro" id="IPR029058">
    <property type="entry name" value="AB_hydrolase_fold"/>
</dbReference>
<dbReference type="GO" id="GO:0008610">
    <property type="term" value="P:lipid biosynthetic process"/>
    <property type="evidence" value="ECO:0007669"/>
    <property type="project" value="UniProtKB-ARBA"/>
</dbReference>
<comment type="cofactor">
    <cofactor evidence="1">
        <name>pantetheine 4'-phosphate</name>
        <dbReference type="ChEBI" id="CHEBI:47942"/>
    </cofactor>
</comment>
<dbReference type="Pfam" id="PF00550">
    <property type="entry name" value="PP-binding"/>
    <property type="match status" value="1"/>
</dbReference>
<dbReference type="Pfam" id="PF00501">
    <property type="entry name" value="AMP-binding"/>
    <property type="match status" value="1"/>
</dbReference>
<dbReference type="Gene3D" id="3.40.50.980">
    <property type="match status" value="2"/>
</dbReference>
<dbReference type="GO" id="GO:0003824">
    <property type="term" value="F:catalytic activity"/>
    <property type="evidence" value="ECO:0007669"/>
    <property type="project" value="InterPro"/>
</dbReference>
<evidence type="ECO:0000256" key="1">
    <source>
        <dbReference type="ARBA" id="ARBA00001957"/>
    </source>
</evidence>
<dbReference type="FunFam" id="3.40.50.12780:FF:000012">
    <property type="entry name" value="Non-ribosomal peptide synthetase"/>
    <property type="match status" value="1"/>
</dbReference>
<evidence type="ECO:0000256" key="3">
    <source>
        <dbReference type="ARBA" id="ARBA00022450"/>
    </source>
</evidence>
<dbReference type="InterPro" id="IPR020806">
    <property type="entry name" value="PKS_PP-bd"/>
</dbReference>
<dbReference type="Proteomes" id="UP000509303">
    <property type="component" value="Chromosome"/>
</dbReference>
<dbReference type="Gene3D" id="3.30.559.30">
    <property type="entry name" value="Nonribosomal peptide synthetase, condensation domain"/>
    <property type="match status" value="1"/>
</dbReference>
<dbReference type="EMBL" id="CP054929">
    <property type="protein sequence ID" value="QKW53633.1"/>
    <property type="molecule type" value="Genomic_DNA"/>
</dbReference>
<dbReference type="InterPro" id="IPR036736">
    <property type="entry name" value="ACP-like_sf"/>
</dbReference>
<dbReference type="Gene3D" id="3.30.559.10">
    <property type="entry name" value="Chloramphenicol acetyltransferase-like domain"/>
    <property type="match status" value="1"/>
</dbReference>
<sequence>MRLPVSAAQREIWLAQQLFPESPFYRVGEYVEIDGPVDPVAFEAALRQAVAEAEPLRARFLEDAGVLWQVLEPACDWAFPVLDVSGEADPRSVAEAWMRADLAQPMDPERGPLFSYALFKLESERFAFHHSYHHIVTDGFGLALFVRRVAGLYTALSAGLPAGSTEFGSLRLLLERDAHYRASEDFVADRHYWTQRLADRPEPPRLAGRPTRVPQHVLRHTTVLPPTSAGRLRETACQARTRLSAVVIAATAAYLHRSTRAREILLGLPVTARTDTALRSIPGVVSNVLPLRVEAHPHMSALDLVRQVSREVRQTLRHQRYRGEDLPRDLGRPGSIRDLVGPQVNIMSFDYDLRFAGHRATAHNLAAGLVEDLSVTVYDRSDGAGVRIDLEANPDLYSTEDLAAHHRRLSGLLEAFAADVDQPLGSIDLLTPDERHQLLERYTDTAAPVSTSTVPRLFEVQAARTPDAVAVRAGEEQLTYAQVEARANRLARLLIAHGAGPESIVALALPRSTQLITTVLAVLKAGAAYLPLDPDYPAERIAFMLRDAAPTLLISLEETAGRLPHTAVPHLVLDEAGTAEALAACSDTAVTDADRASVLTPGHSAYLIYTSGSTGTPKGVTVTHHNVVRLFGVARERFDFGAQDTWTLFHSYAFDVSVWEMWGALLHGGRLVVVPYAVSRSPVEFLRLLVSERVTVLSQTPSAFYPLIQADRDHPHLGEALALRAVVFAGEALESVHLADWYTRHSDRAPVLMNMYGTTETTVHATHLTLERHDAVAVSGAGSVVGTALADLRTYVLDAGLQPVPVGTPGELYMAGAGLARGYLNRPGLTAQRFVADPFGPPGERMYRTGDVVRWRTDRQLEFLGRADEQIKISGFRIEPGEVEATLATHPAVGQAVVVAREDRPGDKRLVAYVVAASPDAGLDPTTVRTFAAGRLPHYLVPAAVVILRALPLTTNGKLDRRALPAPDYATAAHSRGPRTPTEEILCGLYAQVLGLPVVGAEDSFFDLGGNSLLATRLIAQIQSTLGVELQISALFQTPTPASLAHAVQAGTTSGHALKVLLPLRPSGSRLPLFCLHPAGGISWPYAGLLRHLGPDYPLYGLQACGLAKPEALPTTVEEMAADYLEHIRTVQPAGPYHLLGWSFGGMVAHALATQLQRDGEQVALLALLDTFPPGEEDDEAMPPLSEQDRLAHLLGDVAGYDGQDASAKELDRDRMVDILRRERAVPAHLLDERPLAALTAVYNNNTRLLRGFTPEPFKGDLLLFTVAQPAHDNPPGTGQVPQAWQPYVTGRITTHTITSKHRQMMRPEALAQLGPLLATTLDRLTRHHPVSRS</sequence>
<protein>
    <submittedName>
        <fullName evidence="6">Amino acid adenylation domain-containing protein</fullName>
    </submittedName>
</protein>
<evidence type="ECO:0000256" key="2">
    <source>
        <dbReference type="ARBA" id="ARBA00006432"/>
    </source>
</evidence>
<dbReference type="InterPro" id="IPR010071">
    <property type="entry name" value="AA_adenyl_dom"/>
</dbReference>
<dbReference type="SUPFAM" id="SSF47336">
    <property type="entry name" value="ACP-like"/>
    <property type="match status" value="1"/>
</dbReference>
<dbReference type="SMART" id="SM00824">
    <property type="entry name" value="PKS_TE"/>
    <property type="match status" value="1"/>
</dbReference>
<dbReference type="FunFam" id="2.30.38.10:FF:000001">
    <property type="entry name" value="Non-ribosomal peptide synthetase PvdI"/>
    <property type="match status" value="1"/>
</dbReference>
<dbReference type="Gene3D" id="2.30.38.10">
    <property type="entry name" value="Luciferase, Domain 3"/>
    <property type="match status" value="1"/>
</dbReference>
<dbReference type="NCBIfam" id="TIGR01733">
    <property type="entry name" value="AA-adenyl-dom"/>
    <property type="match status" value="1"/>
</dbReference>
<dbReference type="SUPFAM" id="SSF56801">
    <property type="entry name" value="Acetyl-CoA synthetase-like"/>
    <property type="match status" value="1"/>
</dbReference>
<dbReference type="SUPFAM" id="SSF53474">
    <property type="entry name" value="alpha/beta-Hydrolases"/>
    <property type="match status" value="1"/>
</dbReference>
<gene>
    <name evidence="6" type="ORF">HUT08_33390</name>
</gene>
<dbReference type="InterPro" id="IPR000873">
    <property type="entry name" value="AMP-dep_synth/lig_dom"/>
</dbReference>
<dbReference type="InterPro" id="IPR045851">
    <property type="entry name" value="AMP-bd_C_sf"/>
</dbReference>
<dbReference type="CDD" id="cd17643">
    <property type="entry name" value="A_NRPS_Cytc1-like"/>
    <property type="match status" value="1"/>
</dbReference>
<evidence type="ECO:0000259" key="5">
    <source>
        <dbReference type="PROSITE" id="PS50075"/>
    </source>
</evidence>
<dbReference type="PROSITE" id="PS00455">
    <property type="entry name" value="AMP_BINDING"/>
    <property type="match status" value="1"/>
</dbReference>
<evidence type="ECO:0000313" key="7">
    <source>
        <dbReference type="Proteomes" id="UP000509303"/>
    </source>
</evidence>